<dbReference type="InterPro" id="IPR038607">
    <property type="entry name" value="PhoD-like_sf"/>
</dbReference>
<dbReference type="Proteomes" id="UP000278036">
    <property type="component" value="Unassembled WGS sequence"/>
</dbReference>
<dbReference type="SUPFAM" id="SSF49899">
    <property type="entry name" value="Concanavalin A-like lectins/glucanases"/>
    <property type="match status" value="1"/>
</dbReference>
<evidence type="ECO:0000313" key="2">
    <source>
        <dbReference type="EMBL" id="RMI19490.1"/>
    </source>
</evidence>
<dbReference type="EMBL" id="RAQU01000031">
    <property type="protein sequence ID" value="RKK04822.1"/>
    <property type="molecule type" value="Genomic_DNA"/>
</dbReference>
<gene>
    <name evidence="1" type="ORF">D6Z83_07560</name>
    <name evidence="2" type="ORF">EBE87_20285</name>
</gene>
<organism evidence="1 4">
    <name type="scientific">Teichococcus wenyumeiae</name>
    <dbReference type="NCBI Taxonomy" id="2478470"/>
    <lineage>
        <taxon>Bacteria</taxon>
        <taxon>Pseudomonadati</taxon>
        <taxon>Pseudomonadota</taxon>
        <taxon>Alphaproteobacteria</taxon>
        <taxon>Acetobacterales</taxon>
        <taxon>Roseomonadaceae</taxon>
        <taxon>Roseomonas</taxon>
    </lineage>
</organism>
<dbReference type="InterPro" id="IPR029052">
    <property type="entry name" value="Metallo-depent_PP-like"/>
</dbReference>
<evidence type="ECO:0000313" key="3">
    <source>
        <dbReference type="Proteomes" id="UP000274097"/>
    </source>
</evidence>
<dbReference type="Gene3D" id="2.60.120.200">
    <property type="match status" value="1"/>
</dbReference>
<dbReference type="InParanoid" id="A0A3A9JE46"/>
<dbReference type="Gene3D" id="3.60.21.70">
    <property type="entry name" value="PhoD-like phosphatase"/>
    <property type="match status" value="1"/>
</dbReference>
<dbReference type="Proteomes" id="UP000274097">
    <property type="component" value="Unassembled WGS sequence"/>
</dbReference>
<accession>A0A3A9JE46</accession>
<dbReference type="OrthoDB" id="327733at2"/>
<proteinExistence type="predicted"/>
<dbReference type="EMBL" id="RFLX01000019">
    <property type="protein sequence ID" value="RMI19490.1"/>
    <property type="molecule type" value="Genomic_DNA"/>
</dbReference>
<dbReference type="RefSeq" id="WP_120637721.1">
    <property type="nucleotide sequence ID" value="NZ_RAQU01000031.1"/>
</dbReference>
<comment type="caution">
    <text evidence="1">The sequence shown here is derived from an EMBL/GenBank/DDBJ whole genome shotgun (WGS) entry which is preliminary data.</text>
</comment>
<dbReference type="InterPro" id="IPR013320">
    <property type="entry name" value="ConA-like_dom_sf"/>
</dbReference>
<evidence type="ECO:0000313" key="1">
    <source>
        <dbReference type="EMBL" id="RKK04822.1"/>
    </source>
</evidence>
<protein>
    <submittedName>
        <fullName evidence="1">Uncharacterized protein</fullName>
    </submittedName>
</protein>
<sequence>MRAIQRLAATRTTPEDPPPLVDLDFSQGPLPAGATFTRAGGHESYFDGQGSLGVVSASNVPAFDHYYDAASGAWLPAGIPIRPSRRNQLANPRAVFEPGAAAPTGWDLSSGLNLAASATLAPASEGGMSGIDITLAGRTSGNTSSRYYISILFDKAPYRDDSDPENADTSTPGAGRGVGLGQPLSVLMHPRLLSGSLAAVVACEAFVRVYDATDTQLAITSVPFTPKDTPAASQEASATRTMPTTATYAYARPGLRLTVAGASDLNTVLRVVGVEAQVATSVVGLIPAGVEVLREGGSLSVDLPPGTYDLLVEDTIATWQDAITITTGSLLLEPRAGETHIRRVRVWPAGALSEPTKRSFIVGDIPDPTYVISADKGLVLDEAGGVVEWQVATGVRAYQPDAVLRPKVVQDEQGAGVQFDGTAYLLFDLPRSYGNEMSVAAVFSSASDSLRQTILGMGNTNNGYQLEINGQRPRTAATLIYGSYVSVSEVGPSWQDGAVLVYSRRGSDLHTYGVNGRQNIGTATALTSAYSGNGQKYIGCRAPGEQPFVGILREIQLYLDRALTQDQERLRDRELRGKWRCGADAKGCWNVTAGGQSSTGFVVAADVTQAAQRVALLVTDDPARKARIREIDPRPTTPLRRDNTRQYHQYKTEVTGLKPSTRYWYTLRIDGQVDASSWQSVMTMPVERQPCPYVKVLVGSCWSVPASLRMPIADAMAAEEAQTFFQIGDNAYPNHATTDLGIIRERTHRKVVSSPNAQTLLANTGMVWTPDNHDWAGSNPDWAEVVKGVPTKDVFAASRRVFREGFPHHPLVQETLGETDPEKLIVAQAPATGRVLWLVPDCISQRRYRDVPAAQATIMGHQTGHEFWDQLSWFLGRLATAKADGYGQVVFISPNRWSANNFPAYSLTYRAEYLKIIEGIKACEVPVLLVVGDIHMCAFDDGTNKGTSAPRSDDTLCIPQIVASPLHNGTLGNSPNSGVYVWRGVESKIRATRSYDRLEFEDSGSEIHWTATCLTQDSVTGLTTEAQKVSSRDGTVGVKLEAADLLVTEGASLSIPLVKTWFGKACSVDWATSAGASGKVSFRVNEGRVFASFPAGAEAGMTLTLSNPVGCELASPSVATIGVLSAKTSFAIDAMTVKPNREWTLAYDEWVRAMVAADAWNGLICLLATHDQQAAMINWTNPGVGALTAVNSPTWVAGRGWRSAGSAYLNAGIAYNAIPGMQQNDGHLGLHVVDDDGTGSGPLISTSDGATGPTYSYIDPKTAAGAFGSRMNTASNVGSDDSVQVASANGSALTSRISATSFDRYKDGVSIGPRTRASSPLLTGNLRLLRAYSQISAGRTLALATAGWHRDATQAAAFHAAVTTFLNRIAGITT</sequence>
<evidence type="ECO:0000313" key="4">
    <source>
        <dbReference type="Proteomes" id="UP000278036"/>
    </source>
</evidence>
<reference evidence="1 4" key="1">
    <citation type="submission" date="2018-09" db="EMBL/GenBank/DDBJ databases">
        <title>Roseomonas sp. nov., isolated from feces of Tibetan antelopes in the Qinghai-Tibet plateau, China.</title>
        <authorList>
            <person name="Tian Z."/>
        </authorList>
    </citation>
    <scope>NUCLEOTIDE SEQUENCE [LARGE SCALE GENOMIC DNA]</scope>
    <source>
        <strain evidence="2 3">Z23</strain>
        <strain evidence="1 4">Z24</strain>
    </source>
</reference>
<name>A0A3A9JE46_9PROT</name>
<dbReference type="SUPFAM" id="SSF56300">
    <property type="entry name" value="Metallo-dependent phosphatases"/>
    <property type="match status" value="1"/>
</dbReference>
<keyword evidence="3" id="KW-1185">Reference proteome</keyword>